<accession>A0ABP9Y299</accession>
<dbReference type="EMBL" id="BAABUJ010000017">
    <property type="protein sequence ID" value="GAA5801099.1"/>
    <property type="molecule type" value="Genomic_DNA"/>
</dbReference>
<evidence type="ECO:0000313" key="2">
    <source>
        <dbReference type="Proteomes" id="UP001476247"/>
    </source>
</evidence>
<proteinExistence type="predicted"/>
<dbReference type="Proteomes" id="UP001476247">
    <property type="component" value="Unassembled WGS sequence"/>
</dbReference>
<organism evidence="1 2">
    <name type="scientific">Helicostylum pulchrum</name>
    <dbReference type="NCBI Taxonomy" id="562976"/>
    <lineage>
        <taxon>Eukaryota</taxon>
        <taxon>Fungi</taxon>
        <taxon>Fungi incertae sedis</taxon>
        <taxon>Mucoromycota</taxon>
        <taxon>Mucoromycotina</taxon>
        <taxon>Mucoromycetes</taxon>
        <taxon>Mucorales</taxon>
        <taxon>Mucorineae</taxon>
        <taxon>Mucoraceae</taxon>
        <taxon>Helicostylum</taxon>
    </lineage>
</organism>
<name>A0ABP9Y299_9FUNG</name>
<reference evidence="1 2" key="1">
    <citation type="submission" date="2024-04" db="EMBL/GenBank/DDBJ databases">
        <title>genome sequences of Mucor flavus KT1a and Helicostylum pulchrum KT1b strains isolation_sourced from the surface of a dry-aged beef.</title>
        <authorList>
            <person name="Toyotome T."/>
            <person name="Hosono M."/>
            <person name="Torimaru M."/>
            <person name="Fukuda K."/>
            <person name="Mikami N."/>
        </authorList>
    </citation>
    <scope>NUCLEOTIDE SEQUENCE [LARGE SCALE GENOMIC DNA]</scope>
    <source>
        <strain evidence="1 2">KT1b</strain>
    </source>
</reference>
<comment type="caution">
    <text evidence="1">The sequence shown here is derived from an EMBL/GenBank/DDBJ whole genome shotgun (WGS) entry which is preliminary data.</text>
</comment>
<evidence type="ECO:0000313" key="1">
    <source>
        <dbReference type="EMBL" id="GAA5801099.1"/>
    </source>
</evidence>
<gene>
    <name evidence="1" type="ORF">HPULCUR_006541</name>
</gene>
<sequence length="166" mass="18588">MEVTTQDSTHESSRLDTLKRVCINTHDQFEKIVKSARLDPGRAVCYSSAGMEYTSQMARKIDDLLSNEDDCVTLMEEPGVDDLVGNDLARKSESDSDKQAILDFVDKFKKKFKGRMNWEVCYAAAAKDPSLSNAVAGYANAVSFIYSILEKTEKIFEEVLKAIIDI</sequence>
<protein>
    <submittedName>
        <fullName evidence="1">Uncharacterized protein</fullName>
    </submittedName>
</protein>
<keyword evidence="2" id="KW-1185">Reference proteome</keyword>